<accession>A0A2J6Q7D7</accession>
<dbReference type="EMBL" id="KZ613478">
    <property type="protein sequence ID" value="PMD22189.1"/>
    <property type="molecule type" value="Genomic_DNA"/>
</dbReference>
<keyword evidence="2" id="KW-1185">Reference proteome</keyword>
<gene>
    <name evidence="1" type="ORF">NA56DRAFT_702545</name>
</gene>
<reference evidence="1 2" key="1">
    <citation type="submission" date="2016-05" db="EMBL/GenBank/DDBJ databases">
        <title>A degradative enzymes factory behind the ericoid mycorrhizal symbiosis.</title>
        <authorList>
            <consortium name="DOE Joint Genome Institute"/>
            <person name="Martino E."/>
            <person name="Morin E."/>
            <person name="Grelet G."/>
            <person name="Kuo A."/>
            <person name="Kohler A."/>
            <person name="Daghino S."/>
            <person name="Barry K."/>
            <person name="Choi C."/>
            <person name="Cichocki N."/>
            <person name="Clum A."/>
            <person name="Copeland A."/>
            <person name="Hainaut M."/>
            <person name="Haridas S."/>
            <person name="Labutti K."/>
            <person name="Lindquist E."/>
            <person name="Lipzen A."/>
            <person name="Khouja H.-R."/>
            <person name="Murat C."/>
            <person name="Ohm R."/>
            <person name="Olson A."/>
            <person name="Spatafora J."/>
            <person name="Veneault-Fourrey C."/>
            <person name="Henrissat B."/>
            <person name="Grigoriev I."/>
            <person name="Martin F."/>
            <person name="Perotto S."/>
        </authorList>
    </citation>
    <scope>NUCLEOTIDE SEQUENCE [LARGE SCALE GENOMIC DNA]</scope>
    <source>
        <strain evidence="1 2">UAMH 7357</strain>
    </source>
</reference>
<organism evidence="1 2">
    <name type="scientific">Hyaloscypha hepaticicola</name>
    <dbReference type="NCBI Taxonomy" id="2082293"/>
    <lineage>
        <taxon>Eukaryota</taxon>
        <taxon>Fungi</taxon>
        <taxon>Dikarya</taxon>
        <taxon>Ascomycota</taxon>
        <taxon>Pezizomycotina</taxon>
        <taxon>Leotiomycetes</taxon>
        <taxon>Helotiales</taxon>
        <taxon>Hyaloscyphaceae</taxon>
        <taxon>Hyaloscypha</taxon>
    </lineage>
</organism>
<evidence type="ECO:0000313" key="1">
    <source>
        <dbReference type="EMBL" id="PMD22189.1"/>
    </source>
</evidence>
<dbReference type="Proteomes" id="UP000235672">
    <property type="component" value="Unassembled WGS sequence"/>
</dbReference>
<protein>
    <submittedName>
        <fullName evidence="1">Uncharacterized protein</fullName>
    </submittedName>
</protein>
<evidence type="ECO:0000313" key="2">
    <source>
        <dbReference type="Proteomes" id="UP000235672"/>
    </source>
</evidence>
<dbReference type="AlphaFoldDB" id="A0A2J6Q7D7"/>
<sequence>MPPEILQDIFVYTLAENELVLVKQDLENYAHIVYEKKNLAVRGLGLSCRQIYLEIAKYQLFYANNVFKFDQMETALCWLHRRTHDERQALRSLWIAYGGLHQEATIQIGDMHRLGRPTVQARNNLAALFGDVEFPGLQELPALSTLKKLSFNLDILSRDENAATRNKVFLIYYTEAACFLSPRNSIRRAILRAIFPSAQTSSTGS</sequence>
<name>A0A2J6Q7D7_9HELO</name>
<proteinExistence type="predicted"/>